<gene>
    <name evidence="4" type="ORF">ISQ19_02910</name>
</gene>
<name>A0A937HJN5_9PROT</name>
<dbReference type="InterPro" id="IPR036291">
    <property type="entry name" value="NAD(P)-bd_dom_sf"/>
</dbReference>
<evidence type="ECO:0000313" key="5">
    <source>
        <dbReference type="Proteomes" id="UP000785783"/>
    </source>
</evidence>
<evidence type="ECO:0000256" key="1">
    <source>
        <dbReference type="ARBA" id="ARBA00006484"/>
    </source>
</evidence>
<dbReference type="InterPro" id="IPR057326">
    <property type="entry name" value="KR_dom"/>
</dbReference>
<evidence type="ECO:0000313" key="4">
    <source>
        <dbReference type="EMBL" id="MBL6761628.1"/>
    </source>
</evidence>
<dbReference type="GO" id="GO:0016616">
    <property type="term" value="F:oxidoreductase activity, acting on the CH-OH group of donors, NAD or NADP as acceptor"/>
    <property type="evidence" value="ECO:0007669"/>
    <property type="project" value="TreeGrafter"/>
</dbReference>
<dbReference type="PANTHER" id="PTHR42760">
    <property type="entry name" value="SHORT-CHAIN DEHYDROGENASES/REDUCTASES FAMILY MEMBER"/>
    <property type="match status" value="1"/>
</dbReference>
<proteinExistence type="inferred from homology"/>
<evidence type="ECO:0000259" key="3">
    <source>
        <dbReference type="SMART" id="SM00822"/>
    </source>
</evidence>
<comment type="caution">
    <text evidence="4">The sequence shown here is derived from an EMBL/GenBank/DDBJ whole genome shotgun (WGS) entry which is preliminary data.</text>
</comment>
<dbReference type="Gene3D" id="3.40.50.720">
    <property type="entry name" value="NAD(P)-binding Rossmann-like Domain"/>
    <property type="match status" value="1"/>
</dbReference>
<feature type="domain" description="Ketoreductase" evidence="3">
    <location>
        <begin position="8"/>
        <end position="193"/>
    </location>
</feature>
<keyword evidence="2" id="KW-0560">Oxidoreductase</keyword>
<dbReference type="EMBL" id="JADHOK010000024">
    <property type="protein sequence ID" value="MBL6761628.1"/>
    <property type="molecule type" value="Genomic_DNA"/>
</dbReference>
<dbReference type="InterPro" id="IPR002347">
    <property type="entry name" value="SDR_fam"/>
</dbReference>
<accession>A0A937HJN5</accession>
<dbReference type="SUPFAM" id="SSF51735">
    <property type="entry name" value="NAD(P)-binding Rossmann-fold domains"/>
    <property type="match status" value="1"/>
</dbReference>
<dbReference type="SMART" id="SM00822">
    <property type="entry name" value="PKS_KR"/>
    <property type="match status" value="1"/>
</dbReference>
<dbReference type="PRINTS" id="PR00081">
    <property type="entry name" value="GDHRDH"/>
</dbReference>
<dbReference type="PANTHER" id="PTHR42760:SF115">
    <property type="entry name" value="3-OXOACYL-[ACYL-CARRIER-PROTEIN] REDUCTASE FABG"/>
    <property type="match status" value="1"/>
</dbReference>
<dbReference type="Pfam" id="PF13561">
    <property type="entry name" value="adh_short_C2"/>
    <property type="match status" value="1"/>
</dbReference>
<comment type="similarity">
    <text evidence="1">Belongs to the short-chain dehydrogenases/reductases (SDR) family.</text>
</comment>
<dbReference type="FunFam" id="3.40.50.720:FF:000084">
    <property type="entry name" value="Short-chain dehydrogenase reductase"/>
    <property type="match status" value="1"/>
</dbReference>
<dbReference type="AlphaFoldDB" id="A0A937HJN5"/>
<dbReference type="PRINTS" id="PR00080">
    <property type="entry name" value="SDRFAMILY"/>
</dbReference>
<dbReference type="InterPro" id="IPR020904">
    <property type="entry name" value="Sc_DH/Rdtase_CS"/>
</dbReference>
<organism evidence="4 5">
    <name type="scientific">PS1 clade bacterium</name>
    <dbReference type="NCBI Taxonomy" id="2175152"/>
    <lineage>
        <taxon>Bacteria</taxon>
        <taxon>Pseudomonadati</taxon>
        <taxon>Pseudomonadota</taxon>
        <taxon>Alphaproteobacteria</taxon>
        <taxon>PS1 clade</taxon>
    </lineage>
</organism>
<dbReference type="PROSITE" id="PS00061">
    <property type="entry name" value="ADH_SHORT"/>
    <property type="match status" value="1"/>
</dbReference>
<dbReference type="Proteomes" id="UP000785783">
    <property type="component" value="Unassembled WGS sequence"/>
</dbReference>
<reference evidence="4" key="1">
    <citation type="submission" date="2020-10" db="EMBL/GenBank/DDBJ databases">
        <title>Microbiome of the Black Sea water column analyzed by genome centric metagenomics.</title>
        <authorList>
            <person name="Cabello-Yeves P.J."/>
            <person name="Callieri C."/>
            <person name="Picazo A."/>
            <person name="Mehrshad M."/>
            <person name="Haro-Moreno J.M."/>
            <person name="Roda-Garcia J."/>
            <person name="Dzembekova N."/>
            <person name="Slabakova V."/>
            <person name="Slabakova N."/>
            <person name="Moncheva S."/>
            <person name="Rodriguez-Valera F."/>
        </authorList>
    </citation>
    <scope>NUCLEOTIDE SEQUENCE</scope>
    <source>
        <strain evidence="4">BS307-5m-G5</strain>
    </source>
</reference>
<protein>
    <submittedName>
        <fullName evidence="4">SDR family oxidoreductase</fullName>
    </submittedName>
</protein>
<evidence type="ECO:0000256" key="2">
    <source>
        <dbReference type="ARBA" id="ARBA00023002"/>
    </source>
</evidence>
<sequence length="267" mass="27611">MLNDCKGKVALVTGAATGIGRSCARALAQAGAVVIATDIDQKGVEETASLITEAGGTARALVQDVTQEDVWQDIIKNIKAQEGKLHVLVNNAGIAVGASITEMSLDDWQRQIAINLDGVFLGCKHSIPLMTESGSGSIINISSVAGLRGTPGLSGYCATKGGVRLMSKAVAVECANNEWPVRCNSLHPGVIDTDIWGREIAGIAENNPDMVAPGGNRIDVNLVAMAVPGGKPGLPDDIANGVVYLASDASSYVNGTELVIDYAMTAR</sequence>